<dbReference type="EMBL" id="WKJQ01000003">
    <property type="protein sequence ID" value="MRW98284.1"/>
    <property type="molecule type" value="Genomic_DNA"/>
</dbReference>
<dbReference type="OrthoDB" id="199183at2157"/>
<evidence type="ECO:0000313" key="6">
    <source>
        <dbReference type="Proteomes" id="UP000443423"/>
    </source>
</evidence>
<reference evidence="5 6" key="1">
    <citation type="submission" date="2019-11" db="EMBL/GenBank/DDBJ databases">
        <title>Whole genome sequence of Haloferax sp. MBLA0078.</title>
        <authorList>
            <person name="Seo M.-J."/>
            <person name="Cho E.-S."/>
        </authorList>
    </citation>
    <scope>NUCLEOTIDE SEQUENCE [LARGE SCALE GENOMIC DNA]</scope>
    <source>
        <strain evidence="5 6">MBLA0078</strain>
    </source>
</reference>
<dbReference type="PANTHER" id="PTHR43103:SF5">
    <property type="entry name" value="4-EPIMERASE, PUTATIVE (AFU_ORTHOLOGUE AFUA_7G00360)-RELATED"/>
    <property type="match status" value="1"/>
</dbReference>
<sequence>MEIVVTGGRGQTGRWVVDRLTKDHTVTCLDLEHPGNNGHPEVEYRAVDLTDYGSVFDALTTLEPDAVVHWAAIPAAGIKPGVDTYRNNTLSAHSVLTAAGRVGARVVQASSDGAYGFFFADETPVPDELPIPETHALRPEDDYGLSKVVTEEIGKTIARRDDVSVASIRPSWIQIPGEYPCRDDAYTSNLDAGAGNYWSYVDVRDVADLVDAALTSDLTGHEAFNCVAQDNALGRPLRELMTEHYGALPENCSVEGDASAYDTTKATRLLGWEPTRSWRTAASETIPTPQI</sequence>
<gene>
    <name evidence="5" type="ORF">GJR99_17090</name>
</gene>
<evidence type="ECO:0000256" key="1">
    <source>
        <dbReference type="ARBA" id="ARBA00007637"/>
    </source>
</evidence>
<dbReference type="InterPro" id="IPR036291">
    <property type="entry name" value="NAD(P)-bd_dom_sf"/>
</dbReference>
<dbReference type="InterPro" id="IPR001509">
    <property type="entry name" value="Epimerase_deHydtase"/>
</dbReference>
<dbReference type="GO" id="GO:0016491">
    <property type="term" value="F:oxidoreductase activity"/>
    <property type="evidence" value="ECO:0007669"/>
    <property type="project" value="UniProtKB-KW"/>
</dbReference>
<dbReference type="RefSeq" id="WP_151114269.1">
    <property type="nucleotide sequence ID" value="NZ_WKJQ01000003.1"/>
</dbReference>
<comment type="similarity">
    <text evidence="1">Belongs to the NAD(P)-dependent epimerase/dehydratase family.</text>
</comment>
<evidence type="ECO:0000256" key="3">
    <source>
        <dbReference type="ARBA" id="ARBA00023027"/>
    </source>
</evidence>
<organism evidence="5 6">
    <name type="scientific">Haloferax marinum</name>
    <dbReference type="NCBI Taxonomy" id="2666143"/>
    <lineage>
        <taxon>Archaea</taxon>
        <taxon>Methanobacteriati</taxon>
        <taxon>Methanobacteriota</taxon>
        <taxon>Stenosarchaea group</taxon>
        <taxon>Halobacteria</taxon>
        <taxon>Halobacteriales</taxon>
        <taxon>Haloferacaceae</taxon>
        <taxon>Haloferax</taxon>
    </lineage>
</organism>
<accession>A0A6A8GB21</accession>
<dbReference type="Pfam" id="PF01370">
    <property type="entry name" value="Epimerase"/>
    <property type="match status" value="1"/>
</dbReference>
<keyword evidence="3" id="KW-0520">NAD</keyword>
<dbReference type="Gene3D" id="3.40.50.720">
    <property type="entry name" value="NAD(P)-binding Rossmann-like Domain"/>
    <property type="match status" value="1"/>
</dbReference>
<evidence type="ECO:0000313" key="5">
    <source>
        <dbReference type="EMBL" id="MRW98284.1"/>
    </source>
</evidence>
<dbReference type="SUPFAM" id="SSF51735">
    <property type="entry name" value="NAD(P)-binding Rossmann-fold domains"/>
    <property type="match status" value="1"/>
</dbReference>
<name>A0A6A8GB21_9EURY</name>
<dbReference type="CDD" id="cd08946">
    <property type="entry name" value="SDR_e"/>
    <property type="match status" value="1"/>
</dbReference>
<dbReference type="PANTHER" id="PTHR43103">
    <property type="entry name" value="NUCLEOSIDE-DIPHOSPHATE-SUGAR EPIMERASE"/>
    <property type="match status" value="1"/>
</dbReference>
<dbReference type="AlphaFoldDB" id="A0A6A8GB21"/>
<feature type="domain" description="NAD-dependent epimerase/dehydratase" evidence="4">
    <location>
        <begin position="3"/>
        <end position="216"/>
    </location>
</feature>
<comment type="caution">
    <text evidence="5">The sequence shown here is derived from an EMBL/GenBank/DDBJ whole genome shotgun (WGS) entry which is preliminary data.</text>
</comment>
<keyword evidence="2" id="KW-0560">Oxidoreductase</keyword>
<dbReference type="Proteomes" id="UP000443423">
    <property type="component" value="Unassembled WGS sequence"/>
</dbReference>
<evidence type="ECO:0000256" key="2">
    <source>
        <dbReference type="ARBA" id="ARBA00023002"/>
    </source>
</evidence>
<protein>
    <submittedName>
        <fullName evidence="5">NAD-dependent epimerase/dehydratase family protein</fullName>
    </submittedName>
</protein>
<evidence type="ECO:0000259" key="4">
    <source>
        <dbReference type="Pfam" id="PF01370"/>
    </source>
</evidence>
<proteinExistence type="inferred from homology"/>
<keyword evidence="6" id="KW-1185">Reference proteome</keyword>